<gene>
    <name evidence="1" type="ORF">NE848_16820</name>
</gene>
<dbReference type="RefSeq" id="WP_252115777.1">
    <property type="nucleotide sequence ID" value="NZ_JAMSCK010000009.1"/>
</dbReference>
<dbReference type="InterPro" id="IPR036513">
    <property type="entry name" value="STAS_dom_sf"/>
</dbReference>
<name>A0ABT0Z6K6_9FLAO</name>
<reference evidence="1" key="1">
    <citation type="submission" date="2022-06" db="EMBL/GenBank/DDBJ databases">
        <title>Gramella sediminis sp. nov., isolated from deep-sea sediment of the Indian Ocean.</title>
        <authorList>
            <person name="Yang L."/>
        </authorList>
    </citation>
    <scope>NUCLEOTIDE SEQUENCE</scope>
    <source>
        <strain evidence="1">HMD3159</strain>
    </source>
</reference>
<evidence type="ECO:0000313" key="1">
    <source>
        <dbReference type="EMBL" id="MCM8571063.1"/>
    </source>
</evidence>
<comment type="caution">
    <text evidence="1">The sequence shown here is derived from an EMBL/GenBank/DDBJ whole genome shotgun (WGS) entry which is preliminary data.</text>
</comment>
<accession>A0ABT0Z6K6</accession>
<dbReference type="EMBL" id="JAMSCK010000009">
    <property type="protein sequence ID" value="MCM8571063.1"/>
    <property type="molecule type" value="Genomic_DNA"/>
</dbReference>
<dbReference type="Proteomes" id="UP001155077">
    <property type="component" value="Unassembled WGS sequence"/>
</dbReference>
<evidence type="ECO:0000313" key="2">
    <source>
        <dbReference type="Proteomes" id="UP001155077"/>
    </source>
</evidence>
<protein>
    <submittedName>
        <fullName evidence="1">Ribonuclease Z</fullName>
    </submittedName>
</protein>
<organism evidence="1 2">
    <name type="scientific">Gramella jeungdoensis</name>
    <dbReference type="NCBI Taxonomy" id="708091"/>
    <lineage>
        <taxon>Bacteria</taxon>
        <taxon>Pseudomonadati</taxon>
        <taxon>Bacteroidota</taxon>
        <taxon>Flavobacteriia</taxon>
        <taxon>Flavobacteriales</taxon>
        <taxon>Flavobacteriaceae</taxon>
        <taxon>Christiangramia</taxon>
    </lineage>
</organism>
<sequence>MKTEKKENFLLIENDAESLTDFSSELTKHHEDIKNENVVVNLLDHKDIEADNLLAFLEISNFHRNQNKSFVIVNDVVGIDELPDELVVVPTLQEAEDMIQMDEIQRDLGF</sequence>
<dbReference type="Gene3D" id="3.30.750.24">
    <property type="entry name" value="STAS domain"/>
    <property type="match status" value="1"/>
</dbReference>
<keyword evidence="2" id="KW-1185">Reference proteome</keyword>
<proteinExistence type="predicted"/>